<evidence type="ECO:0000313" key="8">
    <source>
        <dbReference type="EMBL" id="QLL08902.1"/>
    </source>
</evidence>
<dbReference type="Gene3D" id="1.10.540.10">
    <property type="entry name" value="Acyl-CoA dehydrogenase/oxidase, N-terminal domain"/>
    <property type="match status" value="1"/>
</dbReference>
<dbReference type="InterPro" id="IPR037069">
    <property type="entry name" value="AcylCoA_DH/ox_N_sf"/>
</dbReference>
<evidence type="ECO:0000256" key="4">
    <source>
        <dbReference type="ARBA" id="ARBA00022827"/>
    </source>
</evidence>
<reference evidence="8 9" key="2">
    <citation type="submission" date="2020-07" db="EMBL/GenBank/DDBJ databases">
        <authorList>
            <person name="Yu X."/>
        </authorList>
    </citation>
    <scope>NUCLEOTIDE SEQUENCE [LARGE SCALE GENOMIC DNA]</scope>
    <source>
        <strain evidence="9">24</strain>
    </source>
</reference>
<dbReference type="EMBL" id="CP059165">
    <property type="protein sequence ID" value="QLL08902.1"/>
    <property type="molecule type" value="Genomic_DNA"/>
</dbReference>
<gene>
    <name evidence="8" type="ORF">H0P51_08400</name>
</gene>
<dbReference type="InterPro" id="IPR013786">
    <property type="entry name" value="AcylCoA_DH/ox_N"/>
</dbReference>
<evidence type="ECO:0000256" key="3">
    <source>
        <dbReference type="ARBA" id="ARBA00022630"/>
    </source>
</evidence>
<dbReference type="Proteomes" id="UP000510682">
    <property type="component" value="Chromosome"/>
</dbReference>
<evidence type="ECO:0000256" key="2">
    <source>
        <dbReference type="ARBA" id="ARBA00009347"/>
    </source>
</evidence>
<comment type="similarity">
    <text evidence="2">Belongs to the acyl-CoA dehydrogenase family.</text>
</comment>
<comment type="cofactor">
    <cofactor evidence="1">
        <name>FAD</name>
        <dbReference type="ChEBI" id="CHEBI:57692"/>
    </cofactor>
</comment>
<reference evidence="9" key="3">
    <citation type="submission" date="2023-07" db="EMBL/GenBank/DDBJ databases">
        <title>Description of Mycobacterium gordonae subsp. intergordonae subsp.nov. and Mycobacterium gordonae subsp. gordonae subsp. nov.</title>
        <authorList>
            <person name="Huang H."/>
        </authorList>
    </citation>
    <scope>NUCLEOTIDE SEQUENCE [LARGE SCALE GENOMIC DNA]</scope>
    <source>
        <strain evidence="9">24</strain>
    </source>
</reference>
<dbReference type="SUPFAM" id="SSF47203">
    <property type="entry name" value="Acyl-CoA dehydrogenase C-terminal domain-like"/>
    <property type="match status" value="1"/>
</dbReference>
<protein>
    <submittedName>
        <fullName evidence="8">Acyl-CoA/acyl-ACP dehydrogenase</fullName>
    </submittedName>
</protein>
<dbReference type="KEGG" id="mgor:H0P51_08400"/>
<dbReference type="AlphaFoldDB" id="A0A7D6E7E7"/>
<dbReference type="Pfam" id="PF00441">
    <property type="entry name" value="Acyl-CoA_dh_1"/>
    <property type="match status" value="1"/>
</dbReference>
<evidence type="ECO:0000313" key="9">
    <source>
        <dbReference type="Proteomes" id="UP000510682"/>
    </source>
</evidence>
<sequence length="361" mass="37801">MTPDSLSSLDEIADHTAELAQLRDSVDDILQGAWSVEKFRVLLDGPGPAFDPRLWRTVAELGWPDVLVSDAAGGGGGGLRELCVLAEAAGAVAAPIPLPAAAAAGWCADRSTDGISLLLPGRAELDSDGVSGLWPVAAYGAVATALLVCGGRGDQTVLGTVDPMGAGVIREPVRPLDHSPAARISLQNSPIEVMERGERAARRHHQATLRARVAQIAELVGIASAANETATAYAKLRTAFGRPIGSFQAVKHRLVDQRCAIEVGRALVNRAADAIQQDQDDADALAALAAFWAMEALRSVPEGAMQVFGGIAYTWEHHAHVHLRRAATIAAGVGARAHHREVVAAWLSARHASDDNGGRAE</sequence>
<dbReference type="PANTHER" id="PTHR43884">
    <property type="entry name" value="ACYL-COA DEHYDROGENASE"/>
    <property type="match status" value="1"/>
</dbReference>
<keyword evidence="3" id="KW-0285">Flavoprotein</keyword>
<name>A0A7D6E7E7_9MYCO</name>
<dbReference type="RefSeq" id="WP_180917487.1">
    <property type="nucleotide sequence ID" value="NZ_CP059165.1"/>
</dbReference>
<dbReference type="Gene3D" id="1.20.140.10">
    <property type="entry name" value="Butyryl-CoA Dehydrogenase, subunit A, domain 3"/>
    <property type="match status" value="1"/>
</dbReference>
<dbReference type="InterPro" id="IPR036250">
    <property type="entry name" value="AcylCo_DH-like_C"/>
</dbReference>
<accession>A0A7D6E7E7</accession>
<keyword evidence="9" id="KW-1185">Reference proteome</keyword>
<dbReference type="InterPro" id="IPR009100">
    <property type="entry name" value="AcylCoA_DH/oxidase_NM_dom_sf"/>
</dbReference>
<keyword evidence="4" id="KW-0274">FAD</keyword>
<dbReference type="Pfam" id="PF02771">
    <property type="entry name" value="Acyl-CoA_dh_N"/>
    <property type="match status" value="1"/>
</dbReference>
<dbReference type="InterPro" id="IPR009075">
    <property type="entry name" value="AcylCo_DH/oxidase_C"/>
</dbReference>
<evidence type="ECO:0000256" key="1">
    <source>
        <dbReference type="ARBA" id="ARBA00001974"/>
    </source>
</evidence>
<dbReference type="GO" id="GO:0003995">
    <property type="term" value="F:acyl-CoA dehydrogenase activity"/>
    <property type="evidence" value="ECO:0007669"/>
    <property type="project" value="TreeGrafter"/>
</dbReference>
<evidence type="ECO:0000256" key="5">
    <source>
        <dbReference type="ARBA" id="ARBA00023002"/>
    </source>
</evidence>
<reference evidence="9" key="1">
    <citation type="submission" date="2020-07" db="EMBL/GenBank/DDBJ databases">
        <title>Description of Mycobacterium gordonae subsp. intergordonae subsp.nov. and Mycobacterium gordonae subsp. gordonae subsp. nov.</title>
        <authorList>
            <person name="Yu X."/>
        </authorList>
    </citation>
    <scope>NUCLEOTIDE SEQUENCE [LARGE SCALE GENOMIC DNA]</scope>
    <source>
        <strain evidence="9">24</strain>
    </source>
</reference>
<dbReference type="SUPFAM" id="SSF56645">
    <property type="entry name" value="Acyl-CoA dehydrogenase NM domain-like"/>
    <property type="match status" value="1"/>
</dbReference>
<evidence type="ECO:0000259" key="6">
    <source>
        <dbReference type="Pfam" id="PF00441"/>
    </source>
</evidence>
<dbReference type="PANTHER" id="PTHR43884:SF20">
    <property type="entry name" value="ACYL-COA DEHYDROGENASE FADE28"/>
    <property type="match status" value="1"/>
</dbReference>
<evidence type="ECO:0000259" key="7">
    <source>
        <dbReference type="Pfam" id="PF02771"/>
    </source>
</evidence>
<keyword evidence="5" id="KW-0560">Oxidoreductase</keyword>
<feature type="domain" description="Acyl-CoA dehydrogenase/oxidase C-terminal" evidence="6">
    <location>
        <begin position="210"/>
        <end position="347"/>
    </location>
</feature>
<proteinExistence type="inferred from homology"/>
<organism evidence="8 9">
    <name type="scientific">Mycobacterium vicinigordonae</name>
    <dbReference type="NCBI Taxonomy" id="1719132"/>
    <lineage>
        <taxon>Bacteria</taxon>
        <taxon>Bacillati</taxon>
        <taxon>Actinomycetota</taxon>
        <taxon>Actinomycetes</taxon>
        <taxon>Mycobacteriales</taxon>
        <taxon>Mycobacteriaceae</taxon>
        <taxon>Mycobacterium</taxon>
    </lineage>
</organism>
<feature type="domain" description="Acyl-CoA dehydrogenase/oxidase N-terminal" evidence="7">
    <location>
        <begin position="18"/>
        <end position="103"/>
    </location>
</feature>
<dbReference type="GO" id="GO:0050660">
    <property type="term" value="F:flavin adenine dinucleotide binding"/>
    <property type="evidence" value="ECO:0007669"/>
    <property type="project" value="InterPro"/>
</dbReference>